<gene>
    <name evidence="3" type="primary">LOC101851833</name>
</gene>
<dbReference type="InterPro" id="IPR000719">
    <property type="entry name" value="Prot_kinase_dom"/>
</dbReference>
<dbReference type="PROSITE" id="PS50011">
    <property type="entry name" value="PROTEIN_KINASE_DOM"/>
    <property type="match status" value="1"/>
</dbReference>
<dbReference type="InterPro" id="IPR011009">
    <property type="entry name" value="Kinase-like_dom_sf"/>
</dbReference>
<organism evidence="2 3">
    <name type="scientific">Aplysia californica</name>
    <name type="common">California sea hare</name>
    <dbReference type="NCBI Taxonomy" id="6500"/>
    <lineage>
        <taxon>Eukaryota</taxon>
        <taxon>Metazoa</taxon>
        <taxon>Spiralia</taxon>
        <taxon>Lophotrochozoa</taxon>
        <taxon>Mollusca</taxon>
        <taxon>Gastropoda</taxon>
        <taxon>Heterobranchia</taxon>
        <taxon>Euthyneura</taxon>
        <taxon>Tectipleura</taxon>
        <taxon>Aplysiida</taxon>
        <taxon>Aplysioidea</taxon>
        <taxon>Aplysiidae</taxon>
        <taxon>Aplysia</taxon>
    </lineage>
</organism>
<reference evidence="3" key="1">
    <citation type="submission" date="2025-08" db="UniProtKB">
        <authorList>
            <consortium name="RefSeq"/>
        </authorList>
    </citation>
    <scope>IDENTIFICATION</scope>
</reference>
<dbReference type="Gene3D" id="1.10.510.10">
    <property type="entry name" value="Transferase(Phosphotransferase) domain 1"/>
    <property type="match status" value="1"/>
</dbReference>
<name>A0ABM0K503_APLCA</name>
<dbReference type="PANTHER" id="PTHR44167:SF24">
    <property type="entry name" value="SERINE_THREONINE-PROTEIN KINASE CHK2"/>
    <property type="match status" value="1"/>
</dbReference>
<evidence type="ECO:0000259" key="1">
    <source>
        <dbReference type="PROSITE" id="PS50011"/>
    </source>
</evidence>
<accession>A0ABM0K503</accession>
<sequence length="390" mass="44440">MWMSLLHNITSLRWIYKEPNGLCSQTQISAQFSNLLPRHWDTLSFAHTIKTVTSLTLQLVSSTWYLRQFLTTFNLLHFNGIGTLCSFSMQSTLNLRRPEVVNLSVSVSVTDALGLREERVLGSGATAQISLATDVNNPDEKKALKKFTFPEDENPAAIRRIRFHFQNEVSFLQDLHHPYIIHMEKAVRCPNSLVIVMELASKDLYRALPRITDEEVSQYFRQITEALSYLHSRRVVHGDVGLRNVVLTSEGVAKLCDFGHSQTVPKNANSLKSWGSRPSYQGPEYKRGQPVLDAFKLESFCLGVLLWALLFRKRPQRGMDYLKILENDQTISATYRECAQLLLCPKPADRASVSQILELLTNNQQANLRVDHDVTPRHSDDQSAQQERTI</sequence>
<dbReference type="Pfam" id="PF00069">
    <property type="entry name" value="Pkinase"/>
    <property type="match status" value="1"/>
</dbReference>
<keyword evidence="2" id="KW-1185">Reference proteome</keyword>
<evidence type="ECO:0000313" key="3">
    <source>
        <dbReference type="RefSeq" id="XP_005108898.1"/>
    </source>
</evidence>
<feature type="domain" description="Protein kinase" evidence="1">
    <location>
        <begin position="115"/>
        <end position="368"/>
    </location>
</feature>
<proteinExistence type="predicted"/>
<evidence type="ECO:0000313" key="2">
    <source>
        <dbReference type="Proteomes" id="UP000694888"/>
    </source>
</evidence>
<dbReference type="GeneID" id="101851833"/>
<dbReference type="PANTHER" id="PTHR44167">
    <property type="entry name" value="OVARIAN-SPECIFIC SERINE/THREONINE-PROTEIN KINASE LOK-RELATED"/>
    <property type="match status" value="1"/>
</dbReference>
<protein>
    <submittedName>
        <fullName evidence="3">NUAK family SNF1-like kinase 2</fullName>
    </submittedName>
</protein>
<dbReference type="RefSeq" id="XP_005108898.1">
    <property type="nucleotide sequence ID" value="XM_005108841.1"/>
</dbReference>
<dbReference type="SUPFAM" id="SSF56112">
    <property type="entry name" value="Protein kinase-like (PK-like)"/>
    <property type="match status" value="1"/>
</dbReference>
<dbReference type="Proteomes" id="UP000694888">
    <property type="component" value="Unplaced"/>
</dbReference>